<dbReference type="Proteomes" id="UP001275084">
    <property type="component" value="Unassembled WGS sequence"/>
</dbReference>
<proteinExistence type="predicted"/>
<accession>A0AAJ0MH35</accession>
<reference evidence="1" key="1">
    <citation type="journal article" date="2023" name="Mol. Phylogenet. Evol.">
        <title>Genome-scale phylogeny and comparative genomics of the fungal order Sordariales.</title>
        <authorList>
            <person name="Hensen N."/>
            <person name="Bonometti L."/>
            <person name="Westerberg I."/>
            <person name="Brannstrom I.O."/>
            <person name="Guillou S."/>
            <person name="Cros-Aarteil S."/>
            <person name="Calhoun S."/>
            <person name="Haridas S."/>
            <person name="Kuo A."/>
            <person name="Mondo S."/>
            <person name="Pangilinan J."/>
            <person name="Riley R."/>
            <person name="LaButti K."/>
            <person name="Andreopoulos B."/>
            <person name="Lipzen A."/>
            <person name="Chen C."/>
            <person name="Yan M."/>
            <person name="Daum C."/>
            <person name="Ng V."/>
            <person name="Clum A."/>
            <person name="Steindorff A."/>
            <person name="Ohm R.A."/>
            <person name="Martin F."/>
            <person name="Silar P."/>
            <person name="Natvig D.O."/>
            <person name="Lalanne C."/>
            <person name="Gautier V."/>
            <person name="Ament-Velasquez S.L."/>
            <person name="Kruys A."/>
            <person name="Hutchinson M.I."/>
            <person name="Powell A.J."/>
            <person name="Barry K."/>
            <person name="Miller A.N."/>
            <person name="Grigoriev I.V."/>
            <person name="Debuchy R."/>
            <person name="Gladieux P."/>
            <person name="Hiltunen Thoren M."/>
            <person name="Johannesson H."/>
        </authorList>
    </citation>
    <scope>NUCLEOTIDE SEQUENCE</scope>
    <source>
        <strain evidence="1">CBS 955.72</strain>
    </source>
</reference>
<protein>
    <submittedName>
        <fullName evidence="1">Uncharacterized protein</fullName>
    </submittedName>
</protein>
<evidence type="ECO:0000313" key="1">
    <source>
        <dbReference type="EMBL" id="KAK3358138.1"/>
    </source>
</evidence>
<gene>
    <name evidence="1" type="ORF">B0T25DRAFT_605631</name>
</gene>
<keyword evidence="2" id="KW-1185">Reference proteome</keyword>
<reference evidence="1" key="2">
    <citation type="submission" date="2023-06" db="EMBL/GenBank/DDBJ databases">
        <authorList>
            <consortium name="Lawrence Berkeley National Laboratory"/>
            <person name="Haridas S."/>
            <person name="Hensen N."/>
            <person name="Bonometti L."/>
            <person name="Westerberg I."/>
            <person name="Brannstrom I.O."/>
            <person name="Guillou S."/>
            <person name="Cros-Aarteil S."/>
            <person name="Calhoun S."/>
            <person name="Kuo A."/>
            <person name="Mondo S."/>
            <person name="Pangilinan J."/>
            <person name="Riley R."/>
            <person name="Labutti K."/>
            <person name="Andreopoulos B."/>
            <person name="Lipzen A."/>
            <person name="Chen C."/>
            <person name="Yanf M."/>
            <person name="Daum C."/>
            <person name="Ng V."/>
            <person name="Clum A."/>
            <person name="Steindorff A."/>
            <person name="Ohm R."/>
            <person name="Martin F."/>
            <person name="Silar P."/>
            <person name="Natvig D."/>
            <person name="Lalanne C."/>
            <person name="Gautier V."/>
            <person name="Ament-Velasquez S.L."/>
            <person name="Kruys A."/>
            <person name="Hutchinson M.I."/>
            <person name="Powell A.J."/>
            <person name="Barry K."/>
            <person name="Miller A.N."/>
            <person name="Grigoriev I.V."/>
            <person name="Debuchy R."/>
            <person name="Gladieux P."/>
            <person name="Thoren M.H."/>
            <person name="Johannesson H."/>
        </authorList>
    </citation>
    <scope>NUCLEOTIDE SEQUENCE</scope>
    <source>
        <strain evidence="1">CBS 955.72</strain>
    </source>
</reference>
<name>A0AAJ0MH35_9PEZI</name>
<dbReference type="AlphaFoldDB" id="A0AAJ0MH35"/>
<evidence type="ECO:0000313" key="2">
    <source>
        <dbReference type="Proteomes" id="UP001275084"/>
    </source>
</evidence>
<sequence length="114" mass="13088">MTREQQQPKTEVILLECLFYVLSYSPQHFQTTLGIGCWKAMNIIGSMIGHEHTLILAMGMYCIRRWRSSFEVKVEQLKPQYELVLDRQSDAQRSPEEQAAHPVQLHVCLAAKAG</sequence>
<organism evidence="1 2">
    <name type="scientific">Lasiosphaeria hispida</name>
    <dbReference type="NCBI Taxonomy" id="260671"/>
    <lineage>
        <taxon>Eukaryota</taxon>
        <taxon>Fungi</taxon>
        <taxon>Dikarya</taxon>
        <taxon>Ascomycota</taxon>
        <taxon>Pezizomycotina</taxon>
        <taxon>Sordariomycetes</taxon>
        <taxon>Sordariomycetidae</taxon>
        <taxon>Sordariales</taxon>
        <taxon>Lasiosphaeriaceae</taxon>
        <taxon>Lasiosphaeria</taxon>
    </lineage>
</organism>
<comment type="caution">
    <text evidence="1">The sequence shown here is derived from an EMBL/GenBank/DDBJ whole genome shotgun (WGS) entry which is preliminary data.</text>
</comment>
<dbReference type="EMBL" id="JAUIQD010000003">
    <property type="protein sequence ID" value="KAK3358138.1"/>
    <property type="molecule type" value="Genomic_DNA"/>
</dbReference>